<reference evidence="2 3" key="1">
    <citation type="journal article" date="2020" name="Harmful Algae">
        <title>Molecular and morphological characterization of a novel dihydroanatoxin-a producing Microcoleus species (cyanobacteria) from the Russian River, California, USA.</title>
        <authorList>
            <person name="Conklin K.Y."/>
            <person name="Stancheva R."/>
            <person name="Otten T.G."/>
            <person name="Fadness R."/>
            <person name="Boyer G.L."/>
            <person name="Read B."/>
            <person name="Zhang X."/>
            <person name="Sheath R.G."/>
        </authorList>
    </citation>
    <scope>NUCLEOTIDE SEQUENCE [LARGE SCALE GENOMIC DNA]</scope>
    <source>
        <strain evidence="2 3">PTRS2</strain>
    </source>
</reference>
<dbReference type="InterPro" id="IPR006342">
    <property type="entry name" value="FkbM_mtfrase"/>
</dbReference>
<dbReference type="PANTHER" id="PTHR34203:SF13">
    <property type="entry name" value="EXPRESSED PROTEIN"/>
    <property type="match status" value="1"/>
</dbReference>
<keyword evidence="2" id="KW-0489">Methyltransferase</keyword>
<dbReference type="InterPro" id="IPR052514">
    <property type="entry name" value="SAM-dependent_MTase"/>
</dbReference>
<dbReference type="Proteomes" id="UP001384579">
    <property type="component" value="Unassembled WGS sequence"/>
</dbReference>
<dbReference type="InterPro" id="IPR029063">
    <property type="entry name" value="SAM-dependent_MTases_sf"/>
</dbReference>
<sequence length="294" mass="32971">MNLSLLVSKQQSAISKHQAALTSMISAINNVLNIFKVALPPTPTGRYPLIMLFSKIVQLLKRKIRAKKLGIKFPRVAKFNLPDSLIIQGKTQQLKLPSEKGMDGEFIEVLLDDCYGLEQLPPSLLKIIDVGANVGLFSIAARNRFPQAVIHAYEANPNLEKYLKNQSQIANFAYFMEAIGARDGKVVLDIREVSGKTRSTVTENGDIPMVSLKKAIDRIGGKVDLAKIDCEGAEWPLFEDKEIWQFVENLSLEYHLWSGHTHAETRQVIESLGFQIKKQIPIDKWYGLILASRT</sequence>
<keyword evidence="2" id="KW-0808">Transferase</keyword>
<proteinExistence type="predicted"/>
<dbReference type="GO" id="GO:0008168">
    <property type="term" value="F:methyltransferase activity"/>
    <property type="evidence" value="ECO:0007669"/>
    <property type="project" value="UniProtKB-KW"/>
</dbReference>
<evidence type="ECO:0000259" key="1">
    <source>
        <dbReference type="Pfam" id="PF05050"/>
    </source>
</evidence>
<dbReference type="PANTHER" id="PTHR34203">
    <property type="entry name" value="METHYLTRANSFERASE, FKBM FAMILY PROTEIN"/>
    <property type="match status" value="1"/>
</dbReference>
<dbReference type="EMBL" id="JBBLXS010000069">
    <property type="protein sequence ID" value="MEK0184726.1"/>
    <property type="molecule type" value="Genomic_DNA"/>
</dbReference>
<evidence type="ECO:0000313" key="3">
    <source>
        <dbReference type="Proteomes" id="UP001384579"/>
    </source>
</evidence>
<dbReference type="NCBIfam" id="TIGR01444">
    <property type="entry name" value="fkbM_fam"/>
    <property type="match status" value="1"/>
</dbReference>
<dbReference type="GO" id="GO:0032259">
    <property type="term" value="P:methylation"/>
    <property type="evidence" value="ECO:0007669"/>
    <property type="project" value="UniProtKB-KW"/>
</dbReference>
<dbReference type="Gene3D" id="3.40.50.150">
    <property type="entry name" value="Vaccinia Virus protein VP39"/>
    <property type="match status" value="1"/>
</dbReference>
<gene>
    <name evidence="2" type="ORF">WMG39_07630</name>
</gene>
<accession>A0ABU8YKC6</accession>
<organism evidence="2 3">
    <name type="scientific">Microcoleus anatoxicus PTRS2</name>
    <dbReference type="NCBI Taxonomy" id="2705321"/>
    <lineage>
        <taxon>Bacteria</taxon>
        <taxon>Bacillati</taxon>
        <taxon>Cyanobacteriota</taxon>
        <taxon>Cyanophyceae</taxon>
        <taxon>Oscillatoriophycideae</taxon>
        <taxon>Oscillatoriales</taxon>
        <taxon>Microcoleaceae</taxon>
        <taxon>Microcoleus</taxon>
        <taxon>Microcoleus anatoxicus</taxon>
    </lineage>
</organism>
<evidence type="ECO:0000313" key="2">
    <source>
        <dbReference type="EMBL" id="MEK0184726.1"/>
    </source>
</evidence>
<comment type="caution">
    <text evidence="2">The sequence shown here is derived from an EMBL/GenBank/DDBJ whole genome shotgun (WGS) entry which is preliminary data.</text>
</comment>
<keyword evidence="3" id="KW-1185">Reference proteome</keyword>
<name>A0ABU8YKC6_9CYAN</name>
<protein>
    <submittedName>
        <fullName evidence="2">FkbM family methyltransferase</fullName>
    </submittedName>
</protein>
<dbReference type="Pfam" id="PF05050">
    <property type="entry name" value="Methyltransf_21"/>
    <property type="match status" value="1"/>
</dbReference>
<dbReference type="RefSeq" id="WP_340541330.1">
    <property type="nucleotide sequence ID" value="NZ_JBBLXS010000069.1"/>
</dbReference>
<feature type="domain" description="Methyltransferase FkbM" evidence="1">
    <location>
        <begin position="129"/>
        <end position="276"/>
    </location>
</feature>
<dbReference type="SUPFAM" id="SSF53335">
    <property type="entry name" value="S-adenosyl-L-methionine-dependent methyltransferases"/>
    <property type="match status" value="1"/>
</dbReference>